<keyword evidence="2" id="KW-1185">Reference proteome</keyword>
<organism evidence="1 2">
    <name type="scientific">Spirosoma arboris</name>
    <dbReference type="NCBI Taxonomy" id="2682092"/>
    <lineage>
        <taxon>Bacteria</taxon>
        <taxon>Pseudomonadati</taxon>
        <taxon>Bacteroidota</taxon>
        <taxon>Cytophagia</taxon>
        <taxon>Cytophagales</taxon>
        <taxon>Cytophagaceae</taxon>
        <taxon>Spirosoma</taxon>
    </lineage>
</organism>
<accession>A0A7K1SPJ3</accession>
<comment type="caution">
    <text evidence="1">The sequence shown here is derived from an EMBL/GenBank/DDBJ whole genome shotgun (WGS) entry which is preliminary data.</text>
</comment>
<name>A0A7K1SPJ3_9BACT</name>
<proteinExistence type="predicted"/>
<sequence>MRVFIFLSSLLLITCVDRLDINLPQHTNIIVVDGMISNLPEPQIIQLNRSQTDSVTGRSGFKAITKAAVEVIVDSTQVIACHETTDGRYQLPSDFRGQVGHTYQLHFTLSDGTQYLSTQQLMQPVPPIDKVTLLFSLTSLPANTGVLEEFRSGYDVLLDVQDPANQRNYYRWDWSLYEKQDWCQSCNQGYYMTNQLRLVSSYPNILIYQTQPELAENCFDAPSPALFGGNYTPLPIFLINSYVCRTQCWDIIPSTTISVFSDTYSNGGAITSRNVGQIPYYTENPALVEVRQSSLTADAYHYFSLLQEQTQNTGGLADGLPAALSGNVHNTANPQEKIVGYFTAGAISSVRYWLDKKDATGIAYGGVYYHPGLKVTLPVPGDQQLFFAFHRALPTVESYLNFTILGGGLRPPTALCVPSDSRTPNRPEGWRD</sequence>
<evidence type="ECO:0000313" key="1">
    <source>
        <dbReference type="EMBL" id="MVM35725.1"/>
    </source>
</evidence>
<reference evidence="1 2" key="1">
    <citation type="submission" date="2019-12" db="EMBL/GenBank/DDBJ databases">
        <title>Spirosoma sp. HMF4905 genome sequencing and assembly.</title>
        <authorList>
            <person name="Kang H."/>
            <person name="Cha I."/>
            <person name="Kim H."/>
            <person name="Joh K."/>
        </authorList>
    </citation>
    <scope>NUCLEOTIDE SEQUENCE [LARGE SCALE GENOMIC DNA]</scope>
    <source>
        <strain evidence="1 2">HMF4905</strain>
    </source>
</reference>
<dbReference type="AlphaFoldDB" id="A0A7K1SPJ3"/>
<gene>
    <name evidence="1" type="ORF">GO755_37265</name>
</gene>
<dbReference type="InterPro" id="IPR025345">
    <property type="entry name" value="DUF4249"/>
</dbReference>
<evidence type="ECO:0000313" key="2">
    <source>
        <dbReference type="Proteomes" id="UP000436006"/>
    </source>
</evidence>
<dbReference type="EMBL" id="WPIN01000026">
    <property type="protein sequence ID" value="MVM35725.1"/>
    <property type="molecule type" value="Genomic_DNA"/>
</dbReference>
<protein>
    <submittedName>
        <fullName evidence="1">DUF4249 family protein</fullName>
    </submittedName>
</protein>
<dbReference type="Pfam" id="PF14054">
    <property type="entry name" value="DUF4249"/>
    <property type="match status" value="1"/>
</dbReference>
<dbReference type="Proteomes" id="UP000436006">
    <property type="component" value="Unassembled WGS sequence"/>
</dbReference>